<sequence length="43" mass="4803">MANKDNSLISNIFLIKKAKPFRSISHATKPNSSASQHYTTLQN</sequence>
<keyword evidence="2" id="KW-1185">Reference proteome</keyword>
<dbReference type="HOGENOM" id="CLU_3234278_0_0_6"/>
<name>Q7VLU9_HAEDU</name>
<evidence type="ECO:0000313" key="2">
    <source>
        <dbReference type="Proteomes" id="UP000001022"/>
    </source>
</evidence>
<dbReference type="EMBL" id="AE017143">
    <property type="protein sequence ID" value="AAP96135.1"/>
    <property type="molecule type" value="Genomic_DNA"/>
</dbReference>
<protein>
    <submittedName>
        <fullName evidence="1">Uncharacterized protein</fullName>
    </submittedName>
</protein>
<dbReference type="KEGG" id="hdu:HD_1314"/>
<proteinExistence type="predicted"/>
<reference evidence="2" key="1">
    <citation type="submission" date="2003-06" db="EMBL/GenBank/DDBJ databases">
        <title>The complete genome sequence of Haemophilus ducreyi.</title>
        <authorList>
            <person name="Munson R.S. Jr."/>
            <person name="Ray W.C."/>
            <person name="Mahairas G."/>
            <person name="Sabo P."/>
            <person name="Mungur R."/>
            <person name="Johnson L."/>
            <person name="Nguyen D."/>
            <person name="Wang J."/>
            <person name="Forst C."/>
            <person name="Hood L."/>
        </authorList>
    </citation>
    <scope>NUCLEOTIDE SEQUENCE [LARGE SCALE GENOMIC DNA]</scope>
    <source>
        <strain evidence="2">35000HP / ATCC 700724</strain>
    </source>
</reference>
<gene>
    <name evidence="1" type="ordered locus">HD_1314</name>
</gene>
<evidence type="ECO:0000313" key="1">
    <source>
        <dbReference type="EMBL" id="AAP96135.1"/>
    </source>
</evidence>
<dbReference type="AlphaFoldDB" id="Q7VLU9"/>
<organism evidence="1 2">
    <name type="scientific">Haemophilus ducreyi (strain 35000HP / ATCC 700724)</name>
    <dbReference type="NCBI Taxonomy" id="233412"/>
    <lineage>
        <taxon>Bacteria</taxon>
        <taxon>Pseudomonadati</taxon>
        <taxon>Pseudomonadota</taxon>
        <taxon>Gammaproteobacteria</taxon>
        <taxon>Pasteurellales</taxon>
        <taxon>Pasteurellaceae</taxon>
        <taxon>Haemophilus</taxon>
    </lineage>
</organism>
<accession>Q7VLU9</accession>
<dbReference type="Proteomes" id="UP000001022">
    <property type="component" value="Chromosome"/>
</dbReference>